<dbReference type="AlphaFoldDB" id="A0A318TLL3"/>
<evidence type="ECO:0000259" key="8">
    <source>
        <dbReference type="Pfam" id="PF02687"/>
    </source>
</evidence>
<dbReference type="RefSeq" id="WP_107932808.1">
    <property type="nucleotide sequence ID" value="NZ_CP085009.1"/>
</dbReference>
<dbReference type="EMBL" id="QJTJ01000020">
    <property type="protein sequence ID" value="PYF04750.1"/>
    <property type="molecule type" value="Genomic_DNA"/>
</dbReference>
<sequence length="427" mass="47317">MLFKDQLQFVLQHMKKNKLRVTMTVLAAMIGCAFLIVLASIGFGIQHTLKSELLNDDAITQIELWGDETLAEEDVAYIEGIDHVNVVLNRAEINGMVKSSLDDRTGETNASIADMTAQNKLPSSLSEGRLPENANEIVVGYHYGQSLLNEADLAELERKSREAEEAGSYYDGSEEGYKDALLNKEVNIQLYDENTQEYMEPAAFTIVGILKEPSYDWYRDTSIQFSDSLLVSYPDLITYPSTTIYVDSMENVMPVLELLKEQNYQVYSQVEQLEELDLFFLIFKIGLVFIGTIAVLIASIGIFNTMTMAVTERTREIGVLKAIGASPSLIQRLFLMESTFIGLLGTGLAIIVSYAVSFAANAILPYVVSFAFSDEDLSSYDITFSLIPWSLVVIAGGISLAVAILSGLRPARNATKIEVIQALRQEL</sequence>
<comment type="caution">
    <text evidence="10">The sequence shown here is derived from an EMBL/GenBank/DDBJ whole genome shotgun (WGS) entry which is preliminary data.</text>
</comment>
<dbReference type="InterPro" id="IPR025857">
    <property type="entry name" value="MacB_PCD"/>
</dbReference>
<reference evidence="10 11" key="1">
    <citation type="submission" date="2018-06" db="EMBL/GenBank/DDBJ databases">
        <title>Genomic Encyclopedia of Archaeal and Bacterial Type Strains, Phase II (KMG-II): from individual species to whole genera.</title>
        <authorList>
            <person name="Goeker M."/>
        </authorList>
    </citation>
    <scope>NUCLEOTIDE SEQUENCE [LARGE SCALE GENOMIC DNA]</scope>
    <source>
        <strain evidence="10 11">KACC 16626</strain>
    </source>
</reference>
<feature type="domain" description="ABC3 transporter permease C-terminal" evidence="8">
    <location>
        <begin position="289"/>
        <end position="418"/>
    </location>
</feature>
<keyword evidence="5 7" id="KW-0472">Membrane</keyword>
<organism evidence="10 11">
    <name type="scientific">Ureibacillus chungkukjangi</name>
    <dbReference type="NCBI Taxonomy" id="1202712"/>
    <lineage>
        <taxon>Bacteria</taxon>
        <taxon>Bacillati</taxon>
        <taxon>Bacillota</taxon>
        <taxon>Bacilli</taxon>
        <taxon>Bacillales</taxon>
        <taxon>Caryophanaceae</taxon>
        <taxon>Ureibacillus</taxon>
    </lineage>
</organism>
<keyword evidence="11" id="KW-1185">Reference proteome</keyword>
<dbReference type="GO" id="GO:0022857">
    <property type="term" value="F:transmembrane transporter activity"/>
    <property type="evidence" value="ECO:0007669"/>
    <property type="project" value="TreeGrafter"/>
</dbReference>
<accession>A0A318TLL3</accession>
<evidence type="ECO:0000256" key="7">
    <source>
        <dbReference type="SAM" id="Phobius"/>
    </source>
</evidence>
<evidence type="ECO:0000256" key="3">
    <source>
        <dbReference type="ARBA" id="ARBA00022692"/>
    </source>
</evidence>
<evidence type="ECO:0000256" key="2">
    <source>
        <dbReference type="ARBA" id="ARBA00022475"/>
    </source>
</evidence>
<dbReference type="GO" id="GO:0005886">
    <property type="term" value="C:plasma membrane"/>
    <property type="evidence" value="ECO:0007669"/>
    <property type="project" value="UniProtKB-SubCell"/>
</dbReference>
<evidence type="ECO:0000256" key="5">
    <source>
        <dbReference type="ARBA" id="ARBA00023136"/>
    </source>
</evidence>
<feature type="transmembrane region" description="Helical" evidence="7">
    <location>
        <begin position="21"/>
        <end position="45"/>
    </location>
</feature>
<dbReference type="PROSITE" id="PS51257">
    <property type="entry name" value="PROKAR_LIPOPROTEIN"/>
    <property type="match status" value="1"/>
</dbReference>
<feature type="domain" description="MacB-like periplasmic core" evidence="9">
    <location>
        <begin position="23"/>
        <end position="236"/>
    </location>
</feature>
<evidence type="ECO:0000259" key="9">
    <source>
        <dbReference type="Pfam" id="PF12704"/>
    </source>
</evidence>
<name>A0A318TLL3_9BACL</name>
<dbReference type="OrthoDB" id="9770036at2"/>
<evidence type="ECO:0000256" key="1">
    <source>
        <dbReference type="ARBA" id="ARBA00004651"/>
    </source>
</evidence>
<keyword evidence="2" id="KW-1003">Cell membrane</keyword>
<dbReference type="PANTHER" id="PTHR30572:SF4">
    <property type="entry name" value="ABC TRANSPORTER PERMEASE YTRF"/>
    <property type="match status" value="1"/>
</dbReference>
<dbReference type="Pfam" id="PF02687">
    <property type="entry name" value="FtsX"/>
    <property type="match status" value="1"/>
</dbReference>
<evidence type="ECO:0000313" key="10">
    <source>
        <dbReference type="EMBL" id="PYF04750.1"/>
    </source>
</evidence>
<comment type="similarity">
    <text evidence="6">Belongs to the ABC-4 integral membrane protein family.</text>
</comment>
<protein>
    <submittedName>
        <fullName evidence="10">Acetoin utilization transport system permease protein</fullName>
    </submittedName>
</protein>
<proteinExistence type="inferred from homology"/>
<dbReference type="Pfam" id="PF12704">
    <property type="entry name" value="MacB_PCD"/>
    <property type="match status" value="1"/>
</dbReference>
<dbReference type="InterPro" id="IPR003838">
    <property type="entry name" value="ABC3_permease_C"/>
</dbReference>
<gene>
    <name evidence="10" type="ORF">BJ095_12026</name>
</gene>
<feature type="transmembrane region" description="Helical" evidence="7">
    <location>
        <begin position="386"/>
        <end position="408"/>
    </location>
</feature>
<keyword evidence="3 7" id="KW-0812">Transmembrane</keyword>
<evidence type="ECO:0000256" key="4">
    <source>
        <dbReference type="ARBA" id="ARBA00022989"/>
    </source>
</evidence>
<dbReference type="Proteomes" id="UP000247416">
    <property type="component" value="Unassembled WGS sequence"/>
</dbReference>
<feature type="transmembrane region" description="Helical" evidence="7">
    <location>
        <begin position="340"/>
        <end position="366"/>
    </location>
</feature>
<comment type="subcellular location">
    <subcellularLocation>
        <location evidence="1">Cell membrane</location>
        <topology evidence="1">Multi-pass membrane protein</topology>
    </subcellularLocation>
</comment>
<feature type="transmembrane region" description="Helical" evidence="7">
    <location>
        <begin position="278"/>
        <end position="303"/>
    </location>
</feature>
<evidence type="ECO:0000313" key="11">
    <source>
        <dbReference type="Proteomes" id="UP000247416"/>
    </source>
</evidence>
<keyword evidence="4 7" id="KW-1133">Transmembrane helix</keyword>
<dbReference type="PANTHER" id="PTHR30572">
    <property type="entry name" value="MEMBRANE COMPONENT OF TRANSPORTER-RELATED"/>
    <property type="match status" value="1"/>
</dbReference>
<dbReference type="InterPro" id="IPR050250">
    <property type="entry name" value="Macrolide_Exporter_MacB"/>
</dbReference>
<evidence type="ECO:0000256" key="6">
    <source>
        <dbReference type="ARBA" id="ARBA00038076"/>
    </source>
</evidence>